<feature type="region of interest" description="Disordered" evidence="1">
    <location>
        <begin position="2300"/>
        <end position="2437"/>
    </location>
</feature>
<dbReference type="InterPro" id="IPR006045">
    <property type="entry name" value="Cupin_1"/>
</dbReference>
<feature type="region of interest" description="Disordered" evidence="1">
    <location>
        <begin position="2230"/>
        <end position="2275"/>
    </location>
</feature>
<dbReference type="EMBL" id="CAMXCT020000236">
    <property type="protein sequence ID" value="CAL1129372.1"/>
    <property type="molecule type" value="Genomic_DNA"/>
</dbReference>
<dbReference type="InterPro" id="IPR033452">
    <property type="entry name" value="GH30_C"/>
</dbReference>
<feature type="compositionally biased region" description="Polar residues" evidence="1">
    <location>
        <begin position="1373"/>
        <end position="1382"/>
    </location>
</feature>
<feature type="domain" description="Cupin type-1" evidence="3">
    <location>
        <begin position="84"/>
        <end position="203"/>
    </location>
</feature>
<dbReference type="InterPro" id="IPR014710">
    <property type="entry name" value="RmlC-like_jellyroll"/>
</dbReference>
<feature type="domain" description="Glycosyl hydrolase family 30 beta sandwich" evidence="4">
    <location>
        <begin position="411"/>
        <end position="447"/>
    </location>
</feature>
<sequence length="2530" mass="280732">MARMAAWMAWSLTAAAASAQFLPPGTTDVPIQRPGDCGQVGPATYVYRMSKVEPNDYFPKICPKLGGASVRFNNPCAWAHGQAQMTAAHFTNMCKGATRMIHWHTQADEWGFVSKGRLMTFVASPDGLPWPSSTNILLPRGVWYFPSGWLHGLLCVTPEEEGGCEFTIIFASPQAAEPNGHNLDTTLAQADNDVSASALDLSLEVYEASRPAFGKAIHSIHYSNTNMTAPIVTAVAPGECDPECPPVQETVGAPAAVQSIVEQRVILPATEGVTLYRIRTDQFPFSRTMSQERVELAPGAVRPVVWTTADSLLMVVTGTVTVSLEGGILGNESHLEFANETLHAGDVAYFPNQRAYWFREATGKIPAETINVFNVGIWKSIELRQAVSEMPRIVVMSNLHQAHFPTHIQPGARRVLCATNRDCMEATAFLNPNGNLVAVVLNQTKHHRDRLRTIAAPKEESNADYMAQHYINWLHENVGKSGPTPSGRTFALDEVTEAELRVLQFFEEELKKSKSKKDLKRKRSRSAEVSGCWLCPDVQTVGAEELEGALFGSDSEELSGEESVDEARQGQPLKEWDLAKHVIAEGRNRQSAGVSVGMPQGAEVWADLGDVNETALEDGYPVQHWEELTPEVLPGLEGFNRWEPCWVHGEMGGKLRHVSPCLFSKAVSFLMHPKSPISRLLVDHPTGSGKTREMIKAHTVNLHFPNSCHMAEGYRPSLGTAVLPEDFVDWPSLKQKAWDFVDGPYEGEESLKNICPAWWNATGCECDCGNCSILFEQCPVGFMLFRSLSLLCGTKDSRIRVHELAINKWGRGLLDLTQLRLGFADIIESGWPFFGILARIGDQLRLDGLSEESAARLLSSRGASHTRLGGSLVWAAQAKGSSMCESRGWRENTKYQEELVKALEEDRPATLQASVDAAGDQEACPLQRGAALAATADWLLREAEPATGEVSPMSAGMLREVERLFGDVEKELKYWAKLGGGPYFFETIAVNWPVWRMMNRAGRRLLWHMSIDCPLSPGPSRWFSRESVATAPPATVCAACPCPTQVEWSAEARYVREYVEQLHEALFRQAACDDPRRFSQARHLAMDPQRTWTQRWALMQGNSRWRQQPAEPWLQRDHSREGFVSVLFAQNAKLDQVLLHTEAIRTLAYSAWKHCLHKRPYVVITDGPLPEVASAALKADGLSIIEAKDELQGTYGANMREDLQLDSWWMERGVAPTSIKLAVWNMTHFDRLLFLDADTLILGPVDELFELDTFASGLNPYSVHGMTEIEKGQLKYRSHPGINTGVMLLQPSSEVTADMAGEMASGRLDRSPIAEHLGRSDQPWLDAFWLQKSRRLGMTRFAPRADGSLAFEGCDVRFNVDWGNARRRRRLSDCSQGNTRGRATTLRGPERPWPRQRKSQRKPKRALLRPVSAEHAHCVLPVEYDFFADYKAIRMHVWSEARTRATAGAIPADENITDIAWAVKQYVEDHDHLLGDRGVKILHWPGELRKPWHRWHEAVRSPFDEEWWKAHDEMCLGLPEEASSRRLDLGWSRGRFVISEAPVTARSFRQLAERQSILLKPPIRYPHRDSERYANWIISVLDNYFFAWPLASMQTGPSFFTPYLLDPVCRNFYAELLRWPNRYRDYFCCERPADAAIACGKPEWKGQRNYLWDLSGFPEEEVRRLCYSIREVLEMKGMFFMGRVRRSLRAAFHKKNPGECMPAAPLRALGYTSAGGCFATIGKNGKPLSALMKIGYASGGNVYSNKIVLMDEAHNLVRSQTQYAEQLQRLRRLLFEADRLVLAGFTGTPILSEPNEGRQLLDIVKGVKAPTGDEGFLSSFPMRPQPLFPVSLPRGLPDGALTIPRKKQLVRRVEMRGEALKVYDLKRRLGLPGRRLRAYCNVCIFHAAFHDGRAGSKGRVLAYPDDCCPKLLHIAQAVVAEPLKSVIMIGRTSGFVVMLELMKRLAEKADPPFQVATMNELSEFNHCSNLRGEKFRVLVADSLQCSEGVSFLSVRKTFLADVPVSPSGFIQQCGRSIRMYGHRGLPDEEQTVTTQLYVTMLPKWMRSSSLACWALRAQKKHTSGKEVEKKARILTARMNRAGIASLEELKARLDAHGEAKMRSLGRTTKEGLTVEDVLTFLEQNGLWEEARLLRNADKKEKEKEKANDETQDMPETQLSRMESGVSESQLARGNTADSLNRGGTLEEDDLQTALASMLEEVLEKDEEMALAGAGPAAGDEKRQELEALKEEQRADADELDGEEKSKAPAPTKAAPFRRLSSKAFSISGSEVADKTASNLSAADMVAALGEVLSALRAACRDAEKKPEKSLTGEKTEKSTGEDLPDAAPPSDRPDAPSEKGTAGDVEMAAADVASEPADGKGEAGKAAEVATAPPAEAPPAEVPAASEAAPEAVPPEAVPPEAVPPEAVPPQPVPPEAVPPEAVPPEAAADPVPAPAPVPVFGQEPWCGSPGVWWGKEEVTRHKSKQDLEAPLFCQKLCIVSGCFRMRVPRGRDEARKSTKAQRKGETKGTISHLTKAFSRHCSIRMIELN</sequence>
<dbReference type="SUPFAM" id="SSF52540">
    <property type="entry name" value="P-loop containing nucleoside triphosphate hydrolases"/>
    <property type="match status" value="1"/>
</dbReference>
<dbReference type="Gene3D" id="2.60.120.10">
    <property type="entry name" value="Jelly Rolls"/>
    <property type="match status" value="2"/>
</dbReference>
<evidence type="ECO:0000259" key="4">
    <source>
        <dbReference type="Pfam" id="PF17189"/>
    </source>
</evidence>
<name>A0A9P1FJA4_9DINO</name>
<dbReference type="EMBL" id="CAMXCT010000236">
    <property type="protein sequence ID" value="CAI3975997.1"/>
    <property type="molecule type" value="Genomic_DNA"/>
</dbReference>
<gene>
    <name evidence="5" type="ORF">C1SCF055_LOCUS4257</name>
</gene>
<proteinExistence type="predicted"/>
<feature type="compositionally biased region" description="Pro residues" evidence="1">
    <location>
        <begin position="2392"/>
        <end position="2423"/>
    </location>
</feature>
<protein>
    <submittedName>
        <fullName evidence="5">Uncharacterized protein</fullName>
    </submittedName>
</protein>
<dbReference type="Proteomes" id="UP001152797">
    <property type="component" value="Unassembled WGS sequence"/>
</dbReference>
<evidence type="ECO:0000259" key="3">
    <source>
        <dbReference type="Pfam" id="PF00190"/>
    </source>
</evidence>
<dbReference type="PANTHER" id="PTHR11183">
    <property type="entry name" value="GLYCOGENIN SUBFAMILY MEMBER"/>
    <property type="match status" value="1"/>
</dbReference>
<evidence type="ECO:0000313" key="5">
    <source>
        <dbReference type="EMBL" id="CAI3975997.1"/>
    </source>
</evidence>
<feature type="compositionally biased region" description="Low complexity" evidence="1">
    <location>
        <begin position="2382"/>
        <end position="2391"/>
    </location>
</feature>
<dbReference type="InterPro" id="IPR050587">
    <property type="entry name" value="GNT1/Glycosyltrans_8"/>
</dbReference>
<accession>A0A9P1FJA4</accession>
<dbReference type="Pfam" id="PF17189">
    <property type="entry name" value="Glyco_hydro_30C"/>
    <property type="match status" value="1"/>
</dbReference>
<dbReference type="Gene3D" id="3.90.550.10">
    <property type="entry name" value="Spore Coat Polysaccharide Biosynthesis Protein SpsA, Chain A"/>
    <property type="match status" value="1"/>
</dbReference>
<dbReference type="OrthoDB" id="10263073at2759"/>
<keyword evidence="7" id="KW-1185">Reference proteome</keyword>
<keyword evidence="2" id="KW-0732">Signal</keyword>
<evidence type="ECO:0000256" key="1">
    <source>
        <dbReference type="SAM" id="MobiDB-lite"/>
    </source>
</evidence>
<feature type="compositionally biased region" description="Basic and acidic residues" evidence="1">
    <location>
        <begin position="2230"/>
        <end position="2246"/>
    </location>
</feature>
<feature type="compositionally biased region" description="Polar residues" evidence="1">
    <location>
        <begin position="2153"/>
        <end position="2178"/>
    </location>
</feature>
<feature type="region of interest" description="Disordered" evidence="1">
    <location>
        <begin position="2137"/>
        <end position="2186"/>
    </location>
</feature>
<feature type="domain" description="Cupin type-1" evidence="3">
    <location>
        <begin position="272"/>
        <end position="374"/>
    </location>
</feature>
<feature type="compositionally biased region" description="Basic residues" evidence="1">
    <location>
        <begin position="1394"/>
        <end position="1407"/>
    </location>
</feature>
<feature type="compositionally biased region" description="Basic and acidic residues" evidence="1">
    <location>
        <begin position="2300"/>
        <end position="2320"/>
    </location>
</feature>
<dbReference type="InterPro" id="IPR011051">
    <property type="entry name" value="RmlC_Cupin_sf"/>
</dbReference>
<feature type="signal peptide" evidence="2">
    <location>
        <begin position="1"/>
        <end position="19"/>
    </location>
</feature>
<dbReference type="SUPFAM" id="SSF53448">
    <property type="entry name" value="Nucleotide-diphospho-sugar transferases"/>
    <property type="match status" value="1"/>
</dbReference>
<dbReference type="EMBL" id="CAMXCT030000236">
    <property type="protein sequence ID" value="CAL4763309.1"/>
    <property type="molecule type" value="Genomic_DNA"/>
</dbReference>
<evidence type="ECO:0000256" key="2">
    <source>
        <dbReference type="SAM" id="SignalP"/>
    </source>
</evidence>
<reference evidence="6" key="2">
    <citation type="submission" date="2024-04" db="EMBL/GenBank/DDBJ databases">
        <authorList>
            <person name="Chen Y."/>
            <person name="Shah S."/>
            <person name="Dougan E. K."/>
            <person name="Thang M."/>
            <person name="Chan C."/>
        </authorList>
    </citation>
    <scope>NUCLEOTIDE SEQUENCE [LARGE SCALE GENOMIC DNA]</scope>
</reference>
<comment type="caution">
    <text evidence="5">The sequence shown here is derived from an EMBL/GenBank/DDBJ whole genome shotgun (WGS) entry which is preliminary data.</text>
</comment>
<dbReference type="SUPFAM" id="SSF51182">
    <property type="entry name" value="RmlC-like cupins"/>
    <property type="match status" value="1"/>
</dbReference>
<dbReference type="InterPro" id="IPR029044">
    <property type="entry name" value="Nucleotide-diphossugar_trans"/>
</dbReference>
<feature type="compositionally biased region" description="Basic and acidic residues" evidence="1">
    <location>
        <begin position="2137"/>
        <end position="2148"/>
    </location>
</feature>
<feature type="chain" id="PRO_5043271925" evidence="2">
    <location>
        <begin position="20"/>
        <end position="2530"/>
    </location>
</feature>
<feature type="region of interest" description="Disordered" evidence="1">
    <location>
        <begin position="1369"/>
        <end position="1407"/>
    </location>
</feature>
<dbReference type="Pfam" id="PF00190">
    <property type="entry name" value="Cupin_1"/>
    <property type="match status" value="2"/>
</dbReference>
<evidence type="ECO:0000313" key="6">
    <source>
        <dbReference type="EMBL" id="CAL1129372.1"/>
    </source>
</evidence>
<evidence type="ECO:0000313" key="7">
    <source>
        <dbReference type="Proteomes" id="UP001152797"/>
    </source>
</evidence>
<dbReference type="InterPro" id="IPR027417">
    <property type="entry name" value="P-loop_NTPase"/>
</dbReference>
<organism evidence="5">
    <name type="scientific">Cladocopium goreaui</name>
    <dbReference type="NCBI Taxonomy" id="2562237"/>
    <lineage>
        <taxon>Eukaryota</taxon>
        <taxon>Sar</taxon>
        <taxon>Alveolata</taxon>
        <taxon>Dinophyceae</taxon>
        <taxon>Suessiales</taxon>
        <taxon>Symbiodiniaceae</taxon>
        <taxon>Cladocopium</taxon>
    </lineage>
</organism>
<reference evidence="5" key="1">
    <citation type="submission" date="2022-10" db="EMBL/GenBank/DDBJ databases">
        <authorList>
            <person name="Chen Y."/>
            <person name="Dougan E. K."/>
            <person name="Chan C."/>
            <person name="Rhodes N."/>
            <person name="Thang M."/>
        </authorList>
    </citation>
    <scope>NUCLEOTIDE SEQUENCE</scope>
</reference>